<protein>
    <submittedName>
        <fullName evidence="5">DNA-binding FadR family transcriptional regulator</fullName>
    </submittedName>
</protein>
<dbReference type="InterPro" id="IPR000524">
    <property type="entry name" value="Tscrpt_reg_HTH_GntR"/>
</dbReference>
<dbReference type="OrthoDB" id="9799482at2"/>
<evidence type="ECO:0000256" key="3">
    <source>
        <dbReference type="ARBA" id="ARBA00023163"/>
    </source>
</evidence>
<evidence type="ECO:0000256" key="1">
    <source>
        <dbReference type="ARBA" id="ARBA00023015"/>
    </source>
</evidence>
<reference evidence="5 6" key="1">
    <citation type="submission" date="2019-03" db="EMBL/GenBank/DDBJ databases">
        <title>Genomic Encyclopedia of Type Strains, Phase IV (KMG-IV): sequencing the most valuable type-strain genomes for metagenomic binning, comparative biology and taxonomic classification.</title>
        <authorList>
            <person name="Goeker M."/>
        </authorList>
    </citation>
    <scope>NUCLEOTIDE SEQUENCE [LARGE SCALE GENOMIC DNA]</scope>
    <source>
        <strain evidence="5 6">DSM 100451</strain>
    </source>
</reference>
<dbReference type="SUPFAM" id="SSF46785">
    <property type="entry name" value="Winged helix' DNA-binding domain"/>
    <property type="match status" value="1"/>
</dbReference>
<dbReference type="InterPro" id="IPR011711">
    <property type="entry name" value="GntR_C"/>
</dbReference>
<proteinExistence type="predicted"/>
<dbReference type="CDD" id="cd07377">
    <property type="entry name" value="WHTH_GntR"/>
    <property type="match status" value="1"/>
</dbReference>
<dbReference type="RefSeq" id="WP_058966772.1">
    <property type="nucleotide sequence ID" value="NZ_CABKVM010000019.1"/>
</dbReference>
<dbReference type="InterPro" id="IPR008920">
    <property type="entry name" value="TF_FadR/GntR_C"/>
</dbReference>
<dbReference type="EMBL" id="SLUM01000006">
    <property type="protein sequence ID" value="TCL59112.1"/>
    <property type="molecule type" value="Genomic_DNA"/>
</dbReference>
<evidence type="ECO:0000259" key="4">
    <source>
        <dbReference type="PROSITE" id="PS50949"/>
    </source>
</evidence>
<dbReference type="GO" id="GO:0003700">
    <property type="term" value="F:DNA-binding transcription factor activity"/>
    <property type="evidence" value="ECO:0007669"/>
    <property type="project" value="InterPro"/>
</dbReference>
<dbReference type="SUPFAM" id="SSF48008">
    <property type="entry name" value="GntR ligand-binding domain-like"/>
    <property type="match status" value="1"/>
</dbReference>
<dbReference type="Pfam" id="PF00392">
    <property type="entry name" value="GntR"/>
    <property type="match status" value="1"/>
</dbReference>
<dbReference type="AlphaFoldDB" id="A0A4R1R1E3"/>
<organism evidence="5 6">
    <name type="scientific">Allofournierella massiliensis</name>
    <dbReference type="NCBI Taxonomy" id="1650663"/>
    <lineage>
        <taxon>Bacteria</taxon>
        <taxon>Bacillati</taxon>
        <taxon>Bacillota</taxon>
        <taxon>Clostridia</taxon>
        <taxon>Eubacteriales</taxon>
        <taxon>Oscillospiraceae</taxon>
        <taxon>Allofournierella</taxon>
    </lineage>
</organism>
<dbReference type="Proteomes" id="UP000295184">
    <property type="component" value="Unassembled WGS sequence"/>
</dbReference>
<dbReference type="InterPro" id="IPR036390">
    <property type="entry name" value="WH_DNA-bd_sf"/>
</dbReference>
<dbReference type="PROSITE" id="PS50949">
    <property type="entry name" value="HTH_GNTR"/>
    <property type="match status" value="1"/>
</dbReference>
<dbReference type="STRING" id="1650663.GCA_001486665_03270"/>
<dbReference type="Gene3D" id="1.10.10.10">
    <property type="entry name" value="Winged helix-like DNA-binding domain superfamily/Winged helix DNA-binding domain"/>
    <property type="match status" value="1"/>
</dbReference>
<dbReference type="SMART" id="SM00345">
    <property type="entry name" value="HTH_GNTR"/>
    <property type="match status" value="1"/>
</dbReference>
<dbReference type="PRINTS" id="PR00035">
    <property type="entry name" value="HTHGNTR"/>
</dbReference>
<dbReference type="PANTHER" id="PTHR43537">
    <property type="entry name" value="TRANSCRIPTIONAL REGULATOR, GNTR FAMILY"/>
    <property type="match status" value="1"/>
</dbReference>
<dbReference type="SMART" id="SM00895">
    <property type="entry name" value="FCD"/>
    <property type="match status" value="1"/>
</dbReference>
<dbReference type="Gene3D" id="1.20.120.530">
    <property type="entry name" value="GntR ligand-binding domain-like"/>
    <property type="match status" value="1"/>
</dbReference>
<keyword evidence="3" id="KW-0804">Transcription</keyword>
<keyword evidence="2 5" id="KW-0238">DNA-binding</keyword>
<evidence type="ECO:0000313" key="5">
    <source>
        <dbReference type="EMBL" id="TCL59112.1"/>
    </source>
</evidence>
<gene>
    <name evidence="5" type="ORF">EDD77_10625</name>
</gene>
<dbReference type="PANTHER" id="PTHR43537:SF5">
    <property type="entry name" value="UXU OPERON TRANSCRIPTIONAL REGULATOR"/>
    <property type="match status" value="1"/>
</dbReference>
<dbReference type="GO" id="GO:0003677">
    <property type="term" value="F:DNA binding"/>
    <property type="evidence" value="ECO:0007669"/>
    <property type="project" value="UniProtKB-KW"/>
</dbReference>
<name>A0A4R1R1E3_9FIRM</name>
<dbReference type="Pfam" id="PF07729">
    <property type="entry name" value="FCD"/>
    <property type="match status" value="1"/>
</dbReference>
<dbReference type="GeneID" id="97379668"/>
<evidence type="ECO:0000256" key="2">
    <source>
        <dbReference type="ARBA" id="ARBA00023125"/>
    </source>
</evidence>
<comment type="caution">
    <text evidence="5">The sequence shown here is derived from an EMBL/GenBank/DDBJ whole genome shotgun (WGS) entry which is preliminary data.</text>
</comment>
<accession>A0A4R1R1E3</accession>
<keyword evidence="1" id="KW-0805">Transcription regulation</keyword>
<feature type="domain" description="HTH gntR-type" evidence="4">
    <location>
        <begin position="9"/>
        <end position="77"/>
    </location>
</feature>
<sequence>MPFEKLNSPSLKQLFVRQLQGMILSGELPMGSQLPPERELARQMQVSRAVVNGGLAELAQQGFLEVRPRQGTCVADYRRKGNLSTLIAIMEYRDGILGKDEIRSLLEVRQALEHLAVTSAIRHASDEALDSLGDQLARIAQAQDPAQAAEEAFQFQHELALVGGNSIVPLIYYSFKAPVITLWMRFCRLYGIEALLRNTERLYDCIRARDEQAAAEWIDRYLGQAIQGSQQIYSER</sequence>
<dbReference type="InterPro" id="IPR036388">
    <property type="entry name" value="WH-like_DNA-bd_sf"/>
</dbReference>
<evidence type="ECO:0000313" key="6">
    <source>
        <dbReference type="Proteomes" id="UP000295184"/>
    </source>
</evidence>